<evidence type="ECO:0000259" key="2">
    <source>
        <dbReference type="Pfam" id="PF07687"/>
    </source>
</evidence>
<dbReference type="Gene3D" id="3.40.630.10">
    <property type="entry name" value="Zn peptidases"/>
    <property type="match status" value="1"/>
</dbReference>
<dbReference type="KEGG" id="paqt:E8L99_13010"/>
<dbReference type="RefSeq" id="WP_137099941.1">
    <property type="nucleotide sequence ID" value="NZ_CP039865.1"/>
</dbReference>
<evidence type="ECO:0000313" key="4">
    <source>
        <dbReference type="Proteomes" id="UP000298588"/>
    </source>
</evidence>
<name>A0A4D7QF99_9HYPH</name>
<dbReference type="Pfam" id="PF01546">
    <property type="entry name" value="Peptidase_M20"/>
    <property type="match status" value="1"/>
</dbReference>
<proteinExistence type="predicted"/>
<dbReference type="Gene3D" id="3.30.70.360">
    <property type="match status" value="1"/>
</dbReference>
<dbReference type="OrthoDB" id="9809784at2"/>
<dbReference type="SUPFAM" id="SSF53187">
    <property type="entry name" value="Zn-dependent exopeptidases"/>
    <property type="match status" value="1"/>
</dbReference>
<accession>A0A4D7QF99</accession>
<dbReference type="PANTHER" id="PTHR43808:SF25">
    <property type="entry name" value="PEPTIDASE M20 DIMERISATION DOMAIN-CONTAINING PROTEIN"/>
    <property type="match status" value="1"/>
</dbReference>
<dbReference type="InterPro" id="IPR002933">
    <property type="entry name" value="Peptidase_M20"/>
</dbReference>
<reference evidence="3 4" key="1">
    <citation type="submission" date="2019-04" db="EMBL/GenBank/DDBJ databases">
        <title>Phreatobacter aquaticus sp. nov.</title>
        <authorList>
            <person name="Choi A."/>
            <person name="Baek K."/>
        </authorList>
    </citation>
    <scope>NUCLEOTIDE SEQUENCE [LARGE SCALE GENOMIC DNA]</scope>
    <source>
        <strain evidence="3 4">NMCR1094</strain>
    </source>
</reference>
<keyword evidence="1 3" id="KW-0378">Hydrolase</keyword>
<evidence type="ECO:0000313" key="3">
    <source>
        <dbReference type="EMBL" id="QCK86610.1"/>
    </source>
</evidence>
<dbReference type="EMBL" id="CP039865">
    <property type="protein sequence ID" value="QCK86610.1"/>
    <property type="molecule type" value="Genomic_DNA"/>
</dbReference>
<evidence type="ECO:0000256" key="1">
    <source>
        <dbReference type="ARBA" id="ARBA00022801"/>
    </source>
</evidence>
<feature type="domain" description="Peptidase M20 dimerisation" evidence="2">
    <location>
        <begin position="230"/>
        <end position="321"/>
    </location>
</feature>
<dbReference type="Proteomes" id="UP000298588">
    <property type="component" value="Chromosome"/>
</dbReference>
<dbReference type="InterPro" id="IPR011650">
    <property type="entry name" value="Peptidase_M20_dimer"/>
</dbReference>
<dbReference type="InterPro" id="IPR050072">
    <property type="entry name" value="Peptidase_M20A"/>
</dbReference>
<keyword evidence="4" id="KW-1185">Reference proteome</keyword>
<dbReference type="AlphaFoldDB" id="A0A4D7QF99"/>
<sequence length="435" mass="44696">MAGPDLDTILAAAAARRDQSLATLRGLIAAGRDGEAAVQALVAASATAAGAVVETVAYRPDDVPMVEEFADTGAIDTGERSCVVARLKGTGGGRSLIFFAHPDSEPVTSADRWRHDPFAGEIADGRIHGWGVADDLAGVAIMVEALAIVTAAGGRPAGDVILVSTPSKRHARGVSALMHQGLTADAAVYLHPAESGAGMGEIKALASGQVEFRVIVEGKAPPTTEPLQTGFAHLAENPIDKIMLIAAALQRLDVERAARVHHPALHGEVGRSTNLMLSDISAGDPDRLARVPATCRLGAALSFPPGEKLSAVVAEIEAAIAGAVAGDAWLTAHPPRIVWHSGTSAAEIAPAHPLFQVAAEAVARITGKPPIVNPMHTGSDIRNPIVQRGIPTIGLGPLCGDLSQNGSVDEWVDVEDYLRAVAVAAGIIAGWCGEG</sequence>
<protein>
    <submittedName>
        <fullName evidence="3">M20/M25/M40 family metallo-hydrolase</fullName>
    </submittedName>
</protein>
<dbReference type="GO" id="GO:0016787">
    <property type="term" value="F:hydrolase activity"/>
    <property type="evidence" value="ECO:0007669"/>
    <property type="project" value="UniProtKB-KW"/>
</dbReference>
<organism evidence="3 4">
    <name type="scientific">Phreatobacter aquaticus</name>
    <dbReference type="NCBI Taxonomy" id="2570229"/>
    <lineage>
        <taxon>Bacteria</taxon>
        <taxon>Pseudomonadati</taxon>
        <taxon>Pseudomonadota</taxon>
        <taxon>Alphaproteobacteria</taxon>
        <taxon>Hyphomicrobiales</taxon>
        <taxon>Phreatobacteraceae</taxon>
        <taxon>Phreatobacter</taxon>
    </lineage>
</organism>
<dbReference type="PANTHER" id="PTHR43808">
    <property type="entry name" value="ACETYLORNITHINE DEACETYLASE"/>
    <property type="match status" value="1"/>
</dbReference>
<dbReference type="Pfam" id="PF07687">
    <property type="entry name" value="M20_dimer"/>
    <property type="match status" value="1"/>
</dbReference>
<gene>
    <name evidence="3" type="ORF">E8L99_13010</name>
</gene>